<dbReference type="HOGENOM" id="CLU_007853_7_2_1"/>
<name>A7RQV8_NEMVE</name>
<comment type="catalytic activity">
    <reaction evidence="7">
        <text>Hydrolysis of terminal non-reducing beta-D-galactose residues in beta-D-galactosides.</text>
        <dbReference type="EC" id="3.2.1.23"/>
    </reaction>
</comment>
<dbReference type="PROSITE" id="PS01182">
    <property type="entry name" value="GLYCOSYL_HYDROL_F35"/>
    <property type="match status" value="1"/>
</dbReference>
<dbReference type="InterPro" id="IPR048912">
    <property type="entry name" value="BetaGal1-like_ABD1"/>
</dbReference>
<keyword evidence="14" id="KW-1185">Reference proteome</keyword>
<evidence type="ECO:0000256" key="2">
    <source>
        <dbReference type="ARBA" id="ARBA00022729"/>
    </source>
</evidence>
<dbReference type="InterPro" id="IPR019801">
    <property type="entry name" value="Glyco_hydro_35_CS"/>
</dbReference>
<evidence type="ECO:0000256" key="8">
    <source>
        <dbReference type="RuleBase" id="RU003679"/>
    </source>
</evidence>
<feature type="chain" id="PRO_5002711454" description="Beta-galactosidase" evidence="9">
    <location>
        <begin position="25"/>
        <end position="675"/>
    </location>
</feature>
<keyword evidence="3 7" id="KW-0378">Hydrolase</keyword>
<evidence type="ECO:0000259" key="10">
    <source>
        <dbReference type="Pfam" id="PF01301"/>
    </source>
</evidence>
<keyword evidence="4" id="KW-0325">Glycoprotein</keyword>
<dbReference type="GO" id="GO:0019388">
    <property type="term" value="P:galactose catabolic process"/>
    <property type="evidence" value="ECO:0000318"/>
    <property type="project" value="GO_Central"/>
</dbReference>
<evidence type="ECO:0000313" key="13">
    <source>
        <dbReference type="EMBL" id="EDO46236.1"/>
    </source>
</evidence>
<dbReference type="Gene3D" id="3.20.20.80">
    <property type="entry name" value="Glycosidases"/>
    <property type="match status" value="1"/>
</dbReference>
<dbReference type="GO" id="GO:0005773">
    <property type="term" value="C:vacuole"/>
    <property type="evidence" value="ECO:0000318"/>
    <property type="project" value="GO_Central"/>
</dbReference>
<protein>
    <recommendedName>
        <fullName evidence="7">Beta-galactosidase</fullName>
        <ecNumber evidence="7">3.2.1.23</ecNumber>
    </recommendedName>
</protein>
<dbReference type="InterPro" id="IPR017853">
    <property type="entry name" value="GH"/>
</dbReference>
<feature type="domain" description="Beta-galactosidase galactose-binding" evidence="12">
    <location>
        <begin position="534"/>
        <end position="594"/>
    </location>
</feature>
<evidence type="ECO:0000256" key="7">
    <source>
        <dbReference type="RuleBase" id="RU000675"/>
    </source>
</evidence>
<dbReference type="EMBL" id="DS469529">
    <property type="protein sequence ID" value="EDO46236.1"/>
    <property type="molecule type" value="Genomic_DNA"/>
</dbReference>
<dbReference type="Gene3D" id="2.60.120.260">
    <property type="entry name" value="Galactose-binding domain-like"/>
    <property type="match status" value="2"/>
</dbReference>
<evidence type="ECO:0000313" key="14">
    <source>
        <dbReference type="Proteomes" id="UP000001593"/>
    </source>
</evidence>
<dbReference type="OMA" id="LLEYQRC"/>
<keyword evidence="2 9" id="KW-0732">Signal</keyword>
<dbReference type="SUPFAM" id="SSF49785">
    <property type="entry name" value="Galactose-binding domain-like"/>
    <property type="match status" value="1"/>
</dbReference>
<evidence type="ECO:0000256" key="3">
    <source>
        <dbReference type="ARBA" id="ARBA00022801"/>
    </source>
</evidence>
<dbReference type="InterPro" id="IPR008979">
    <property type="entry name" value="Galactose-bd-like_sf"/>
</dbReference>
<evidence type="ECO:0000256" key="4">
    <source>
        <dbReference type="ARBA" id="ARBA00023180"/>
    </source>
</evidence>
<feature type="active site" description="Nucleophile" evidence="6">
    <location>
        <position position="264"/>
    </location>
</feature>
<evidence type="ECO:0000259" key="11">
    <source>
        <dbReference type="Pfam" id="PF21317"/>
    </source>
</evidence>
<dbReference type="AlphaFoldDB" id="A7RQV8"/>
<dbReference type="EC" id="3.2.1.23" evidence="7"/>
<evidence type="ECO:0000259" key="12">
    <source>
        <dbReference type="Pfam" id="PF21467"/>
    </source>
</evidence>
<dbReference type="PRINTS" id="PR00742">
    <property type="entry name" value="GLHYDRLASE35"/>
</dbReference>
<sequence length="675" mass="75988">MAKLFQFVLNALLSFILFLQSLEARSFSVDLTNNVFLKDGKPFRYISGSIHYFRVPRIYWKDRLQKMKFAGLNAVQTYVAWNLHEPEIGTYDFEGENDLEEFIKIAQSVGLLVILRPGPYICGEWELGGFPPWLLKNTSIVLRSSKDQVYMDAVDKWMGVLLPKIRPLLYNNGGPVITVQVENEYGSYFTCDHDYMSHLENLFRSHLGKDVVLFTTDGFAKSMLDCGTLPSLFTTVDFGAGVDPKVPFSILRKYQPNGPLVNSEFYPGWLDHWGEKHSTVNPAVMTQYLDMILAMNASVNLYMFEGGTSFGYMNAKSSQYQPQPTSYDYDAPLSEAGDITLKYRLLLEVIAGYVGPPSGLPPKNIPKYAYGKVEMKKLGRLLDLVQVLSPNPPVMARLPMTMEQLGQSYGFVLYHTQIPDKFAHQTVTISIPGIRDRAIIYVGKIRQATVIRVGNKTTASIVIGSFFDLSILVENMGRINYGPHLVDPKGILGNVTLGGDVLMDWKMFPLNLKNVLNHYPMLSSVRRDNTSNAPTFFTGEIPPSVDGVPRDTFLYMDSWTKGQVFINGFNVGRYWPAAGPQISLYVPSSVLYAGQRASKLFILELDENPCDYPATCYVTFKDTPLLDGPVAPLQRTAGKSYRHLDQQWLSVYTQENVKNPAIIQHLVHSEHKNIS</sequence>
<evidence type="ECO:0000256" key="1">
    <source>
        <dbReference type="ARBA" id="ARBA00009809"/>
    </source>
</evidence>
<dbReference type="InterPro" id="IPR001944">
    <property type="entry name" value="Glycoside_Hdrlase_35"/>
</dbReference>
<evidence type="ECO:0000256" key="6">
    <source>
        <dbReference type="PIRSR" id="PIRSR006336-1"/>
    </source>
</evidence>
<dbReference type="Pfam" id="PF21317">
    <property type="entry name" value="BetaGal_ABD_1"/>
    <property type="match status" value="1"/>
</dbReference>
<comment type="similarity">
    <text evidence="1 8">Belongs to the glycosyl hydrolase 35 family.</text>
</comment>
<dbReference type="InParanoid" id="A7RQV8"/>
<dbReference type="STRING" id="45351.A7RQV8"/>
<evidence type="ECO:0000256" key="5">
    <source>
        <dbReference type="ARBA" id="ARBA00023295"/>
    </source>
</evidence>
<feature type="active site" description="Proton donor" evidence="6">
    <location>
        <position position="184"/>
    </location>
</feature>
<accession>A7RQV8</accession>
<proteinExistence type="inferred from homology"/>
<dbReference type="FunFam" id="3.20.20.80:FF:000017">
    <property type="entry name" value="Beta-galactosidase"/>
    <property type="match status" value="1"/>
</dbReference>
<gene>
    <name evidence="13" type="ORF">NEMVEDRAFT_v1g161675</name>
</gene>
<feature type="domain" description="Beta-galactosidase 1-like first all-beta" evidence="11">
    <location>
        <begin position="399"/>
        <end position="511"/>
    </location>
</feature>
<dbReference type="GO" id="GO:0004565">
    <property type="term" value="F:beta-galactosidase activity"/>
    <property type="evidence" value="ECO:0000318"/>
    <property type="project" value="GO_Central"/>
</dbReference>
<dbReference type="InterPro" id="IPR031330">
    <property type="entry name" value="Gly_Hdrlase_35_cat"/>
</dbReference>
<evidence type="ECO:0000256" key="9">
    <source>
        <dbReference type="SAM" id="SignalP"/>
    </source>
</evidence>
<dbReference type="PANTHER" id="PTHR23421">
    <property type="entry name" value="BETA-GALACTOSIDASE RELATED"/>
    <property type="match status" value="1"/>
</dbReference>
<feature type="signal peptide" evidence="9">
    <location>
        <begin position="1"/>
        <end position="24"/>
    </location>
</feature>
<keyword evidence="5 7" id="KW-0326">Glycosidase</keyword>
<dbReference type="FunFam" id="2.60.120.260:FF:000021">
    <property type="entry name" value="Beta-galactosidase"/>
    <property type="match status" value="1"/>
</dbReference>
<dbReference type="Pfam" id="PF01301">
    <property type="entry name" value="Glyco_hydro_35"/>
    <property type="match status" value="1"/>
</dbReference>
<dbReference type="SUPFAM" id="SSF51445">
    <property type="entry name" value="(Trans)glycosidases"/>
    <property type="match status" value="1"/>
</dbReference>
<organism evidence="13 14">
    <name type="scientific">Nematostella vectensis</name>
    <name type="common">Starlet sea anemone</name>
    <dbReference type="NCBI Taxonomy" id="45351"/>
    <lineage>
        <taxon>Eukaryota</taxon>
        <taxon>Metazoa</taxon>
        <taxon>Cnidaria</taxon>
        <taxon>Anthozoa</taxon>
        <taxon>Hexacorallia</taxon>
        <taxon>Actiniaria</taxon>
        <taxon>Edwardsiidae</taxon>
        <taxon>Nematostella</taxon>
    </lineage>
</organism>
<dbReference type="eggNOG" id="KOG0496">
    <property type="taxonomic scope" value="Eukaryota"/>
</dbReference>
<dbReference type="Proteomes" id="UP000001593">
    <property type="component" value="Unassembled WGS sequence"/>
</dbReference>
<reference evidence="13 14" key="1">
    <citation type="journal article" date="2007" name="Science">
        <title>Sea anemone genome reveals ancestral eumetazoan gene repertoire and genomic organization.</title>
        <authorList>
            <person name="Putnam N.H."/>
            <person name="Srivastava M."/>
            <person name="Hellsten U."/>
            <person name="Dirks B."/>
            <person name="Chapman J."/>
            <person name="Salamov A."/>
            <person name="Terry A."/>
            <person name="Shapiro H."/>
            <person name="Lindquist E."/>
            <person name="Kapitonov V.V."/>
            <person name="Jurka J."/>
            <person name="Genikhovich G."/>
            <person name="Grigoriev I.V."/>
            <person name="Lucas S.M."/>
            <person name="Steele R.E."/>
            <person name="Finnerty J.R."/>
            <person name="Technau U."/>
            <person name="Martindale M.Q."/>
            <person name="Rokhsar D.S."/>
        </authorList>
    </citation>
    <scope>NUCLEOTIDE SEQUENCE [LARGE SCALE GENOMIC DNA]</scope>
    <source>
        <strain evidence="14">CH2 X CH6</strain>
    </source>
</reference>
<dbReference type="Pfam" id="PF21467">
    <property type="entry name" value="BetaGal_gal-bd"/>
    <property type="match status" value="1"/>
</dbReference>
<dbReference type="PhylomeDB" id="A7RQV8"/>
<feature type="domain" description="Glycoside hydrolase 35 catalytic" evidence="10">
    <location>
        <begin position="36"/>
        <end position="350"/>
    </location>
</feature>
<dbReference type="PIRSF" id="PIRSF006336">
    <property type="entry name" value="B-gal"/>
    <property type="match status" value="1"/>
</dbReference>
<dbReference type="InterPro" id="IPR048913">
    <property type="entry name" value="BetaGal_gal-bd"/>
</dbReference>
<dbReference type="InterPro" id="IPR026283">
    <property type="entry name" value="B-gal_1-like"/>
</dbReference>